<dbReference type="Pfam" id="PF05875">
    <property type="entry name" value="Ceramidase"/>
    <property type="match status" value="1"/>
</dbReference>
<keyword evidence="6 10" id="KW-0472">Membrane</keyword>
<feature type="binding site" evidence="7">
    <location>
        <position position="21"/>
    </location>
    <ligand>
        <name>Ca(2+)</name>
        <dbReference type="ChEBI" id="CHEBI:29108"/>
    </ligand>
</feature>
<comment type="subcellular location">
    <subcellularLocation>
        <location evidence="1">Membrane</location>
        <topology evidence="1">Multi-pass membrane protein</topology>
    </subcellularLocation>
</comment>
<feature type="transmembrane region" description="Helical" evidence="10">
    <location>
        <begin position="182"/>
        <end position="198"/>
    </location>
</feature>
<feature type="region of interest" description="Disordered" evidence="9">
    <location>
        <begin position="286"/>
        <end position="330"/>
    </location>
</feature>
<feature type="transmembrane region" description="Helical" evidence="10">
    <location>
        <begin position="116"/>
        <end position="136"/>
    </location>
</feature>
<evidence type="ECO:0000256" key="6">
    <source>
        <dbReference type="ARBA" id="ARBA00023136"/>
    </source>
</evidence>
<dbReference type="GO" id="GO:0016811">
    <property type="term" value="F:hydrolase activity, acting on carbon-nitrogen (but not peptide) bonds, in linear amides"/>
    <property type="evidence" value="ECO:0007669"/>
    <property type="project" value="InterPro"/>
</dbReference>
<dbReference type="GO" id="GO:0046513">
    <property type="term" value="P:ceramide biosynthetic process"/>
    <property type="evidence" value="ECO:0007669"/>
    <property type="project" value="TreeGrafter"/>
</dbReference>
<evidence type="ECO:0000313" key="11">
    <source>
        <dbReference type="EMBL" id="CAG8492276.1"/>
    </source>
</evidence>
<keyword evidence="7" id="KW-0479">Metal-binding</keyword>
<feature type="compositionally biased region" description="Basic and acidic residues" evidence="9">
    <location>
        <begin position="308"/>
        <end position="330"/>
    </location>
</feature>
<feature type="binding site" evidence="8">
    <location>
        <position position="80"/>
    </location>
    <ligand>
        <name>Zn(2+)</name>
        <dbReference type="ChEBI" id="CHEBI:29105"/>
        <note>catalytic</note>
    </ligand>
</feature>
<dbReference type="OrthoDB" id="187171at2759"/>
<dbReference type="InterPro" id="IPR008901">
    <property type="entry name" value="ACER"/>
</dbReference>
<evidence type="ECO:0000313" key="12">
    <source>
        <dbReference type="Proteomes" id="UP000789570"/>
    </source>
</evidence>
<dbReference type="PANTHER" id="PTHR46187">
    <property type="entry name" value="ALKALINE CERAMIDASE 3"/>
    <property type="match status" value="1"/>
</dbReference>
<evidence type="ECO:0000256" key="3">
    <source>
        <dbReference type="ARBA" id="ARBA00022692"/>
    </source>
</evidence>
<feature type="binding site" evidence="8">
    <location>
        <position position="221"/>
    </location>
    <ligand>
        <name>Zn(2+)</name>
        <dbReference type="ChEBI" id="CHEBI:29105"/>
        <note>catalytic</note>
    </ligand>
</feature>
<feature type="binding site" evidence="7">
    <location>
        <position position="34"/>
    </location>
    <ligand>
        <name>Ca(2+)</name>
        <dbReference type="ChEBI" id="CHEBI:29108"/>
    </ligand>
</feature>
<name>A0A9N8WN26_9GLOM</name>
<evidence type="ECO:0000256" key="2">
    <source>
        <dbReference type="ARBA" id="ARBA00009780"/>
    </source>
</evidence>
<dbReference type="AlphaFoldDB" id="A0A9N8WN26"/>
<keyword evidence="5 10" id="KW-1133">Transmembrane helix</keyword>
<feature type="binding site" evidence="7">
    <location>
        <position position="23"/>
    </location>
    <ligand>
        <name>Ca(2+)</name>
        <dbReference type="ChEBI" id="CHEBI:29108"/>
    </ligand>
</feature>
<dbReference type="GO" id="GO:0046514">
    <property type="term" value="P:ceramide catabolic process"/>
    <property type="evidence" value="ECO:0007669"/>
    <property type="project" value="TreeGrafter"/>
</dbReference>
<dbReference type="PANTHER" id="PTHR46187:SF3">
    <property type="entry name" value="ALKALINE CERAMIDASE 3"/>
    <property type="match status" value="1"/>
</dbReference>
<dbReference type="EMBL" id="CAJVPQ010000560">
    <property type="protein sequence ID" value="CAG8492276.1"/>
    <property type="molecule type" value="Genomic_DNA"/>
</dbReference>
<keyword evidence="8" id="KW-0862">Zinc</keyword>
<evidence type="ECO:0000256" key="7">
    <source>
        <dbReference type="PIRSR" id="PIRSR608901-1"/>
    </source>
</evidence>
<evidence type="ECO:0000256" key="8">
    <source>
        <dbReference type="PIRSR" id="PIRSR608901-2"/>
    </source>
</evidence>
<gene>
    <name evidence="11" type="ORF">FCALED_LOCUS3276</name>
</gene>
<dbReference type="Proteomes" id="UP000789570">
    <property type="component" value="Unassembled WGS sequence"/>
</dbReference>
<comment type="cofactor">
    <cofactor evidence="8">
        <name>Zn(2+)</name>
        <dbReference type="ChEBI" id="CHEBI:29105"/>
    </cofactor>
</comment>
<evidence type="ECO:0000256" key="4">
    <source>
        <dbReference type="ARBA" id="ARBA00022801"/>
    </source>
</evidence>
<proteinExistence type="inferred from homology"/>
<feature type="binding site" evidence="7">
    <location>
        <position position="25"/>
    </location>
    <ligand>
        <name>Ca(2+)</name>
        <dbReference type="ChEBI" id="CHEBI:29108"/>
    </ligand>
</feature>
<feature type="binding site" evidence="7">
    <location>
        <position position="20"/>
    </location>
    <ligand>
        <name>Ca(2+)</name>
        <dbReference type="ChEBI" id="CHEBI:29108"/>
    </ligand>
</feature>
<organism evidence="11 12">
    <name type="scientific">Funneliformis caledonium</name>
    <dbReference type="NCBI Taxonomy" id="1117310"/>
    <lineage>
        <taxon>Eukaryota</taxon>
        <taxon>Fungi</taxon>
        <taxon>Fungi incertae sedis</taxon>
        <taxon>Mucoromycota</taxon>
        <taxon>Glomeromycotina</taxon>
        <taxon>Glomeromycetes</taxon>
        <taxon>Glomerales</taxon>
        <taxon>Glomeraceae</taxon>
        <taxon>Funneliformis</taxon>
    </lineage>
</organism>
<keyword evidence="4" id="KW-0378">Hydrolase</keyword>
<evidence type="ECO:0000256" key="5">
    <source>
        <dbReference type="ARBA" id="ARBA00022989"/>
    </source>
</evidence>
<feature type="transmembrane region" description="Helical" evidence="10">
    <location>
        <begin position="218"/>
        <end position="240"/>
    </location>
</feature>
<dbReference type="GO" id="GO:0046872">
    <property type="term" value="F:metal ion binding"/>
    <property type="evidence" value="ECO:0007669"/>
    <property type="project" value="UniProtKB-KW"/>
</dbReference>
<evidence type="ECO:0000256" key="1">
    <source>
        <dbReference type="ARBA" id="ARBA00004141"/>
    </source>
</evidence>
<comment type="similarity">
    <text evidence="2">Belongs to the alkaline ceramidase family.</text>
</comment>
<keyword evidence="7" id="KW-0106">Calcium</keyword>
<feature type="transmembrane region" description="Helical" evidence="10">
    <location>
        <begin position="142"/>
        <end position="161"/>
    </location>
</feature>
<accession>A0A9N8WN26</accession>
<comment type="caution">
    <text evidence="11">The sequence shown here is derived from an EMBL/GenBank/DDBJ whole genome shotgun (WGS) entry which is preliminary data.</text>
</comment>
<protein>
    <submittedName>
        <fullName evidence="11">6957_t:CDS:1</fullName>
    </submittedName>
</protein>
<dbReference type="GO" id="GO:0005789">
    <property type="term" value="C:endoplasmic reticulum membrane"/>
    <property type="evidence" value="ECO:0007669"/>
    <property type="project" value="TreeGrafter"/>
</dbReference>
<reference evidence="11" key="1">
    <citation type="submission" date="2021-06" db="EMBL/GenBank/DDBJ databases">
        <authorList>
            <person name="Kallberg Y."/>
            <person name="Tangrot J."/>
            <person name="Rosling A."/>
        </authorList>
    </citation>
    <scope>NUCLEOTIDE SEQUENCE</scope>
    <source>
        <strain evidence="11">UK204</strain>
    </source>
</reference>
<evidence type="ECO:0000256" key="10">
    <source>
        <dbReference type="SAM" id="Phobius"/>
    </source>
</evidence>
<evidence type="ECO:0000256" key="9">
    <source>
        <dbReference type="SAM" id="MobiDB-lite"/>
    </source>
</evidence>
<keyword evidence="12" id="KW-1185">Reference proteome</keyword>
<feature type="binding site" evidence="8">
    <location>
        <position position="217"/>
    </location>
    <ligand>
        <name>Zn(2+)</name>
        <dbReference type="ChEBI" id="CHEBI:29105"/>
        <note>catalytic</note>
    </ligand>
</feature>
<sequence length="330" mass="37684">MTIQSPNEQIGLWPITSSVDWCEKNFEHSYYIAEFWNSLSSVAMIMFGEVGARVNSCESFRFRLAFRLVSVVGIGSLLFHGTLTSQMQALDEVPMVWSALTILHSLIESNYGKKGLWLPILLILHAILCTASITISTGALQVTFFLTSFCSIELVSMLLMYRIYSSKKVSHPSIKLLFERGVMIYVLASTTWLIDLYLCDYVNGEEKSILPFNPQLHAVWHILASSGLYLLVVLTLYNWLYENGKKCKVEWWFGGLVPVCTVLDAENTRSFHREKKANVRSTSGPYYQRAEVQHEESPVNRSIPSKRLRSESKYPKERAGGERELKWENN</sequence>
<keyword evidence="3 10" id="KW-0812">Transmembrane</keyword>